<dbReference type="PROSITE" id="PS51257">
    <property type="entry name" value="PROKAR_LIPOPROTEIN"/>
    <property type="match status" value="1"/>
</dbReference>
<dbReference type="RefSeq" id="WP_070881590.1">
    <property type="nucleotide sequence ID" value="NZ_CP076114.1"/>
</dbReference>
<evidence type="ECO:0000313" key="2">
    <source>
        <dbReference type="EMBL" id="UUD63740.1"/>
    </source>
</evidence>
<reference evidence="1 3" key="1">
    <citation type="submission" date="2016-10" db="EMBL/GenBank/DDBJ databases">
        <authorList>
            <person name="de Groot N.N."/>
        </authorList>
    </citation>
    <scope>NUCLEOTIDE SEQUENCE [LARGE SCALE GENOMIC DNA]</scope>
    <source>
        <strain evidence="1 3">LMG 25475</strain>
    </source>
</reference>
<dbReference type="Proteomes" id="UP000243378">
    <property type="component" value="Unassembled WGS sequence"/>
</dbReference>
<sequence length="112" mass="12269">MKKLVAGIIVASLTGCVSSYQPAQPAQVMWEPTKQAKTDVRTALKQCDFIDYMSAGVQKIHEQAQCMRDMGFEPNLSSYNSYNCYGNAPAGCIVYWPQGMAKPQSVKAKTAP</sequence>
<gene>
    <name evidence="2" type="ORF">D16iCDA_19020</name>
    <name evidence="1" type="ORF">SAMN05216381_0647</name>
</gene>
<evidence type="ECO:0000313" key="4">
    <source>
        <dbReference type="Proteomes" id="UP000887421"/>
    </source>
</evidence>
<dbReference type="EMBL" id="CP076114">
    <property type="protein sequence ID" value="UUD63740.1"/>
    <property type="molecule type" value="Genomic_DNA"/>
</dbReference>
<evidence type="ECO:0000313" key="3">
    <source>
        <dbReference type="Proteomes" id="UP000243378"/>
    </source>
</evidence>
<protein>
    <submittedName>
        <fullName evidence="1">Uncharacterized protein</fullName>
    </submittedName>
</protein>
<dbReference type="EMBL" id="FNBM01000001">
    <property type="protein sequence ID" value="SDE99601.1"/>
    <property type="molecule type" value="Genomic_DNA"/>
</dbReference>
<dbReference type="Proteomes" id="UP000887421">
    <property type="component" value="Chromosome"/>
</dbReference>
<organism evidence="1 3">
    <name type="scientific">Phytopseudomonas seleniipraecipitans</name>
    <dbReference type="NCBI Taxonomy" id="640205"/>
    <lineage>
        <taxon>Bacteria</taxon>
        <taxon>Pseudomonadati</taxon>
        <taxon>Pseudomonadota</taxon>
        <taxon>Gammaproteobacteria</taxon>
        <taxon>Pseudomonadales</taxon>
        <taxon>Pseudomonadaceae</taxon>
        <taxon>Phytopseudomonas</taxon>
    </lineage>
</organism>
<dbReference type="AlphaFoldDB" id="A0A1G7HGW7"/>
<evidence type="ECO:0000313" key="1">
    <source>
        <dbReference type="EMBL" id="SDE99601.1"/>
    </source>
</evidence>
<dbReference type="OrthoDB" id="7923981at2"/>
<reference evidence="2" key="2">
    <citation type="submission" date="2021-05" db="EMBL/GenBank/DDBJ databases">
        <title>Complete genome sequence of Pseudomonas seleniipraecipitans strain D1-6.</title>
        <authorList>
            <person name="Lafi F."/>
            <person name="Eida A."/>
            <person name="Alam I."/>
            <person name="Hert H."/>
            <person name="Saad M."/>
        </authorList>
    </citation>
    <scope>NUCLEOTIDE SEQUENCE</scope>
    <source>
        <strain evidence="2">D1-6</strain>
    </source>
</reference>
<keyword evidence="4" id="KW-1185">Reference proteome</keyword>
<accession>A0A1G7HGW7</accession>
<proteinExistence type="predicted"/>
<name>A0A1G7HGW7_9GAMM</name>